<protein>
    <submittedName>
        <fullName evidence="1">Uncharacterized protein</fullName>
    </submittedName>
</protein>
<name>A0A0A8ZRH1_ARUDO</name>
<sequence>MGLGWKEIGNGCAVKGVLSSQLVSCTYPFCLLALVISLF</sequence>
<reference evidence="1" key="1">
    <citation type="submission" date="2014-09" db="EMBL/GenBank/DDBJ databases">
        <authorList>
            <person name="Magalhaes I.L.F."/>
            <person name="Oliveira U."/>
            <person name="Santos F.R."/>
            <person name="Vidigal T.H.D.A."/>
            <person name="Brescovit A.D."/>
            <person name="Santos A.J."/>
        </authorList>
    </citation>
    <scope>NUCLEOTIDE SEQUENCE</scope>
    <source>
        <tissue evidence="1">Shoot tissue taken approximately 20 cm above the soil surface</tissue>
    </source>
</reference>
<organism evidence="1">
    <name type="scientific">Arundo donax</name>
    <name type="common">Giant reed</name>
    <name type="synonym">Donax arundinaceus</name>
    <dbReference type="NCBI Taxonomy" id="35708"/>
    <lineage>
        <taxon>Eukaryota</taxon>
        <taxon>Viridiplantae</taxon>
        <taxon>Streptophyta</taxon>
        <taxon>Embryophyta</taxon>
        <taxon>Tracheophyta</taxon>
        <taxon>Spermatophyta</taxon>
        <taxon>Magnoliopsida</taxon>
        <taxon>Liliopsida</taxon>
        <taxon>Poales</taxon>
        <taxon>Poaceae</taxon>
        <taxon>PACMAD clade</taxon>
        <taxon>Arundinoideae</taxon>
        <taxon>Arundineae</taxon>
        <taxon>Arundo</taxon>
    </lineage>
</organism>
<proteinExistence type="predicted"/>
<reference evidence="1" key="2">
    <citation type="journal article" date="2015" name="Data Brief">
        <title>Shoot transcriptome of the giant reed, Arundo donax.</title>
        <authorList>
            <person name="Barrero R.A."/>
            <person name="Guerrero F.D."/>
            <person name="Moolhuijzen P."/>
            <person name="Goolsby J.A."/>
            <person name="Tidwell J."/>
            <person name="Bellgard S.E."/>
            <person name="Bellgard M.I."/>
        </authorList>
    </citation>
    <scope>NUCLEOTIDE SEQUENCE</scope>
    <source>
        <tissue evidence="1">Shoot tissue taken approximately 20 cm above the soil surface</tissue>
    </source>
</reference>
<dbReference type="AlphaFoldDB" id="A0A0A8ZRH1"/>
<accession>A0A0A8ZRH1</accession>
<evidence type="ECO:0000313" key="1">
    <source>
        <dbReference type="EMBL" id="JAD41391.1"/>
    </source>
</evidence>
<dbReference type="EMBL" id="GBRH01256504">
    <property type="protein sequence ID" value="JAD41391.1"/>
    <property type="molecule type" value="Transcribed_RNA"/>
</dbReference>